<organism evidence="2 3">
    <name type="scientific">Aureobasidium melanogenum (strain CBS 110374)</name>
    <name type="common">Aureobasidium pullulans var. melanogenum</name>
    <dbReference type="NCBI Taxonomy" id="1043003"/>
    <lineage>
        <taxon>Eukaryota</taxon>
        <taxon>Fungi</taxon>
        <taxon>Dikarya</taxon>
        <taxon>Ascomycota</taxon>
        <taxon>Pezizomycotina</taxon>
        <taxon>Dothideomycetes</taxon>
        <taxon>Dothideomycetidae</taxon>
        <taxon>Dothideales</taxon>
        <taxon>Saccotheciaceae</taxon>
        <taxon>Aureobasidium</taxon>
    </lineage>
</organism>
<feature type="region of interest" description="Disordered" evidence="1">
    <location>
        <begin position="488"/>
        <end position="527"/>
    </location>
</feature>
<dbReference type="EMBL" id="KL584825">
    <property type="protein sequence ID" value="KEQ66375.1"/>
    <property type="molecule type" value="Genomic_DNA"/>
</dbReference>
<feature type="region of interest" description="Disordered" evidence="1">
    <location>
        <begin position="178"/>
        <end position="269"/>
    </location>
</feature>
<dbReference type="AlphaFoldDB" id="A0A074VZX4"/>
<dbReference type="GeneID" id="63913248"/>
<sequence>MPLREKIKSLLHRHDDESTPPSSPNRQSRYENTSQGVSPQQGGRASTSVDSPSQASPARSRSKLRRSLDRKSAPAADDSIGRRSLDRKSLDSKRKSLDQRQIDAGEAPSVPAVPSTYKDEAIARPRVSQDAETMAAKEKARRSSNVINLNHNNTASQPLSSKSDRYSEDVADWNIMNAEKPSPTHAPAPLNVNKSVADKSRQSSTSSYSTAPMAGIGQTGVSRKAVGSETVQDVNGRRGSVASTKQRSRLSMDKPLPVPPKQTALSDDPAFGQFLPKDHNYIVKDAPAAPLLEGVVDLRNTVDTDVTETWAPAVTHETVRPQVHHIREEVITREIHNHDVYHRILPIIDIEVLPARHFVPTGNGDELMEISEDEIPGRSGYNQQWFIGEMLSKLPKDSNFFREPLRFTAREFPGTEGDYKEYVRNGIPTTETTWVHPPVLDDMMYLAGQTQPFHFGCENPADNGLRMRAPNGPVVGSSRYHKVQMERRVGAVEPPTESLKNLSVGDHAQGTSSSGATGSEALTPHAK</sequence>
<proteinExistence type="predicted"/>
<evidence type="ECO:0000313" key="3">
    <source>
        <dbReference type="Proteomes" id="UP000030672"/>
    </source>
</evidence>
<gene>
    <name evidence="2" type="ORF">M437DRAFT_38657</name>
</gene>
<dbReference type="HOGENOM" id="CLU_513844_0_0_1"/>
<dbReference type="PANTHER" id="PTHR38703">
    <property type="entry name" value="CHROMOSOME 8, WHOLE GENOME SHOTGUN SEQUENCE"/>
    <property type="match status" value="1"/>
</dbReference>
<feature type="compositionally biased region" description="Basic and acidic residues" evidence="1">
    <location>
        <begin position="1"/>
        <end position="17"/>
    </location>
</feature>
<dbReference type="Proteomes" id="UP000030672">
    <property type="component" value="Unassembled WGS sequence"/>
</dbReference>
<evidence type="ECO:0000313" key="2">
    <source>
        <dbReference type="EMBL" id="KEQ66375.1"/>
    </source>
</evidence>
<feature type="compositionally biased region" description="Polar residues" evidence="1">
    <location>
        <begin position="143"/>
        <end position="161"/>
    </location>
</feature>
<feature type="compositionally biased region" description="Low complexity" evidence="1">
    <location>
        <begin position="508"/>
        <end position="527"/>
    </location>
</feature>
<feature type="compositionally biased region" description="Polar residues" evidence="1">
    <location>
        <begin position="24"/>
        <end position="50"/>
    </location>
</feature>
<protein>
    <submittedName>
        <fullName evidence="2">Uncharacterized protein</fullName>
    </submittedName>
</protein>
<name>A0A074VZX4_AURM1</name>
<dbReference type="RefSeq" id="XP_040883398.1">
    <property type="nucleotide sequence ID" value="XM_041019875.1"/>
</dbReference>
<dbReference type="PANTHER" id="PTHR38703:SF1">
    <property type="entry name" value="ALLERGEN"/>
    <property type="match status" value="1"/>
</dbReference>
<feature type="compositionally biased region" description="Basic and acidic residues" evidence="1">
    <location>
        <begin position="117"/>
        <end position="129"/>
    </location>
</feature>
<evidence type="ECO:0000256" key="1">
    <source>
        <dbReference type="SAM" id="MobiDB-lite"/>
    </source>
</evidence>
<feature type="region of interest" description="Disordered" evidence="1">
    <location>
        <begin position="1"/>
        <end position="166"/>
    </location>
</feature>
<reference evidence="2 3" key="1">
    <citation type="journal article" date="2014" name="BMC Genomics">
        <title>Genome sequencing of four Aureobasidium pullulans varieties: biotechnological potential, stress tolerance, and description of new species.</title>
        <authorList>
            <person name="Gostin Ar C."/>
            <person name="Ohm R.A."/>
            <person name="Kogej T."/>
            <person name="Sonjak S."/>
            <person name="Turk M."/>
            <person name="Zajc J."/>
            <person name="Zalar P."/>
            <person name="Grube M."/>
            <person name="Sun H."/>
            <person name="Han J."/>
            <person name="Sharma A."/>
            <person name="Chiniquy J."/>
            <person name="Ngan C.Y."/>
            <person name="Lipzen A."/>
            <person name="Barry K."/>
            <person name="Grigoriev I.V."/>
            <person name="Gunde-Cimerman N."/>
        </authorList>
    </citation>
    <scope>NUCLEOTIDE SEQUENCE [LARGE SCALE GENOMIC DNA]</scope>
    <source>
        <strain evidence="2 3">CBS 110374</strain>
    </source>
</reference>
<accession>A0A074VZX4</accession>
<keyword evidence="3" id="KW-1185">Reference proteome</keyword>
<feature type="compositionally biased region" description="Basic and acidic residues" evidence="1">
    <location>
        <begin position="79"/>
        <end position="103"/>
    </location>
</feature>